<comment type="caution">
    <text evidence="2">The sequence shown here is derived from an EMBL/GenBank/DDBJ whole genome shotgun (WGS) entry which is preliminary data.</text>
</comment>
<feature type="region of interest" description="Disordered" evidence="1">
    <location>
        <begin position="286"/>
        <end position="336"/>
    </location>
</feature>
<organism evidence="2 3">
    <name type="scientific">Brassica napus</name>
    <name type="common">Rape</name>
    <dbReference type="NCBI Taxonomy" id="3708"/>
    <lineage>
        <taxon>Eukaryota</taxon>
        <taxon>Viridiplantae</taxon>
        <taxon>Streptophyta</taxon>
        <taxon>Embryophyta</taxon>
        <taxon>Tracheophyta</taxon>
        <taxon>Spermatophyta</taxon>
        <taxon>Magnoliopsida</taxon>
        <taxon>eudicotyledons</taxon>
        <taxon>Gunneridae</taxon>
        <taxon>Pentapetalae</taxon>
        <taxon>rosids</taxon>
        <taxon>malvids</taxon>
        <taxon>Brassicales</taxon>
        <taxon>Brassicaceae</taxon>
        <taxon>Brassiceae</taxon>
        <taxon>Brassica</taxon>
    </lineage>
</organism>
<sequence>VSQPFQARRHSPRKIADNKGNERVQEFNYRIDRHERNFGERVSTRHTRNPPPVRDHFVELPLHQRKGREDIGKQIGRRHHPYESTHRRPLFPQKEGRVWRQKTYPAEEQEVNSPVTYLRRQAVESNLQQENGEIAVIGNQSQTREQILQDIDKATQLYLSCDDPTEAAARRLRVLAGDASGQVEETVTTMLAGSDPQADDSHKTHPLGTSSQVQSRDLIMEELQNVTLQYLSCADPAEAAARRLRVLAGDAQGQMEEVAADILAANTPQAAAGIGMVEQRDVIVTPIRDNDQTKTTQNDQPQEELMQRSESDGDIPPRRRRIITDSQFQHPEGSKL</sequence>
<reference evidence="2 3" key="1">
    <citation type="submission" date="2021-05" db="EMBL/GenBank/DDBJ databases">
        <title>Genome Assembly of Synthetic Allotetraploid Brassica napus Reveals Homoeologous Exchanges between Subgenomes.</title>
        <authorList>
            <person name="Davis J.T."/>
        </authorList>
    </citation>
    <scope>NUCLEOTIDE SEQUENCE [LARGE SCALE GENOMIC DNA]</scope>
    <source>
        <strain evidence="3">cv. Da-Ae</strain>
        <tissue evidence="2">Seedling</tissue>
    </source>
</reference>
<proteinExistence type="predicted"/>
<gene>
    <name evidence="2" type="ORF">HID58_062650</name>
</gene>
<feature type="region of interest" description="Disordered" evidence="1">
    <location>
        <begin position="193"/>
        <end position="212"/>
    </location>
</feature>
<feature type="compositionally biased region" description="Basic and acidic residues" evidence="1">
    <location>
        <begin position="305"/>
        <end position="317"/>
    </location>
</feature>
<name>A0ABQ8A256_BRANA</name>
<feature type="non-terminal residue" evidence="2">
    <location>
        <position position="1"/>
    </location>
</feature>
<keyword evidence="3" id="KW-1185">Reference proteome</keyword>
<evidence type="ECO:0000313" key="3">
    <source>
        <dbReference type="Proteomes" id="UP000824890"/>
    </source>
</evidence>
<accession>A0ABQ8A256</accession>
<feature type="compositionally biased region" description="Basic and acidic residues" evidence="1">
    <location>
        <begin position="14"/>
        <end position="23"/>
    </location>
</feature>
<dbReference type="EMBL" id="JAGKQM010000014">
    <property type="protein sequence ID" value="KAH0886554.1"/>
    <property type="molecule type" value="Genomic_DNA"/>
</dbReference>
<evidence type="ECO:0000256" key="1">
    <source>
        <dbReference type="SAM" id="MobiDB-lite"/>
    </source>
</evidence>
<evidence type="ECO:0000313" key="2">
    <source>
        <dbReference type="EMBL" id="KAH0886554.1"/>
    </source>
</evidence>
<protein>
    <submittedName>
        <fullName evidence="2">Uncharacterized protein</fullName>
    </submittedName>
</protein>
<feature type="region of interest" description="Disordered" evidence="1">
    <location>
        <begin position="1"/>
        <end position="23"/>
    </location>
</feature>
<dbReference type="Proteomes" id="UP000824890">
    <property type="component" value="Unassembled WGS sequence"/>
</dbReference>